<evidence type="ECO:0000313" key="3">
    <source>
        <dbReference type="Proteomes" id="UP001234178"/>
    </source>
</evidence>
<keyword evidence="3" id="KW-1185">Reference proteome</keyword>
<protein>
    <recommendedName>
        <fullName evidence="4">GMP synthase</fullName>
    </recommendedName>
</protein>
<evidence type="ECO:0000256" key="1">
    <source>
        <dbReference type="SAM" id="MobiDB-lite"/>
    </source>
</evidence>
<dbReference type="EMBL" id="JAOYFB010000037">
    <property type="protein sequence ID" value="KAK4022016.1"/>
    <property type="molecule type" value="Genomic_DNA"/>
</dbReference>
<gene>
    <name evidence="2" type="ORF">OUZ56_007503</name>
</gene>
<comment type="caution">
    <text evidence="2">The sequence shown here is derived from an EMBL/GenBank/DDBJ whole genome shotgun (WGS) entry which is preliminary data.</text>
</comment>
<accession>A0ABR0AA55</accession>
<proteinExistence type="predicted"/>
<name>A0ABR0AA55_9CRUS</name>
<evidence type="ECO:0008006" key="4">
    <source>
        <dbReference type="Google" id="ProtNLM"/>
    </source>
</evidence>
<organism evidence="2 3">
    <name type="scientific">Daphnia magna</name>
    <dbReference type="NCBI Taxonomy" id="35525"/>
    <lineage>
        <taxon>Eukaryota</taxon>
        <taxon>Metazoa</taxon>
        <taxon>Ecdysozoa</taxon>
        <taxon>Arthropoda</taxon>
        <taxon>Crustacea</taxon>
        <taxon>Branchiopoda</taxon>
        <taxon>Diplostraca</taxon>
        <taxon>Cladocera</taxon>
        <taxon>Anomopoda</taxon>
        <taxon>Daphniidae</taxon>
        <taxon>Daphnia</taxon>
    </lineage>
</organism>
<reference evidence="2 3" key="1">
    <citation type="journal article" date="2023" name="Nucleic Acids Res.">
        <title>The hologenome of Daphnia magna reveals possible DNA methylation and microbiome-mediated evolution of the host genome.</title>
        <authorList>
            <person name="Chaturvedi A."/>
            <person name="Li X."/>
            <person name="Dhandapani V."/>
            <person name="Marshall H."/>
            <person name="Kissane S."/>
            <person name="Cuenca-Cambronero M."/>
            <person name="Asole G."/>
            <person name="Calvet F."/>
            <person name="Ruiz-Romero M."/>
            <person name="Marangio P."/>
            <person name="Guigo R."/>
            <person name="Rago D."/>
            <person name="Mirbahai L."/>
            <person name="Eastwood N."/>
            <person name="Colbourne J.K."/>
            <person name="Zhou J."/>
            <person name="Mallon E."/>
            <person name="Orsini L."/>
        </authorList>
    </citation>
    <scope>NUCLEOTIDE SEQUENCE [LARGE SCALE GENOMIC DNA]</scope>
    <source>
        <strain evidence="2">LRV0_1</strain>
    </source>
</reference>
<dbReference type="Proteomes" id="UP001234178">
    <property type="component" value="Unassembled WGS sequence"/>
</dbReference>
<feature type="region of interest" description="Disordered" evidence="1">
    <location>
        <begin position="59"/>
        <end position="80"/>
    </location>
</feature>
<sequence>MIRSIGSPTNRPSLLVDYTVLRNVGRVILEGIEKKGDNVNSTDIFLLVLRETLRNNERSISQEDDAIPDRSLTFNMQGTS</sequence>
<evidence type="ECO:0000313" key="2">
    <source>
        <dbReference type="EMBL" id="KAK4022016.1"/>
    </source>
</evidence>